<evidence type="ECO:0000256" key="1">
    <source>
        <dbReference type="SAM" id="MobiDB-lite"/>
    </source>
</evidence>
<gene>
    <name evidence="2" type="ORF">SLEP1_g3383</name>
</gene>
<comment type="caution">
    <text evidence="2">The sequence shown here is derived from an EMBL/GenBank/DDBJ whole genome shotgun (WGS) entry which is preliminary data.</text>
</comment>
<dbReference type="PANTHER" id="PTHR33929">
    <property type="entry name" value="MEMBRANE-ASSOCIATED KINASE REGULATOR 2-RELATED"/>
    <property type="match status" value="1"/>
</dbReference>
<feature type="compositionally biased region" description="Low complexity" evidence="1">
    <location>
        <begin position="307"/>
        <end position="321"/>
    </location>
</feature>
<dbReference type="Proteomes" id="UP001054252">
    <property type="component" value="Unassembled WGS sequence"/>
</dbReference>
<evidence type="ECO:0000313" key="2">
    <source>
        <dbReference type="EMBL" id="GKU89217.1"/>
    </source>
</evidence>
<sequence length="327" mass="36335">MEALNFLMFWRPTYCPQKETQNREIPNPSMESEEGDESFFDLELSMDDHVCPDSGEGKPVKSVGGNELISFLRPTLSLSPGDHFSKRKVMPIEPCSKPQSPIALLKSSPKFRVFTLRKSTKSMATMEKSEKTELTRVLKETLKHEKQGSTNLPIFSRGNSLRKTEGISQKQKTEELFRDDSSKRFSKDVIQKYLNRFKVSKTQTDKLKFSSDITMPSPASSPAAVHSSKEKQGNMPAGILGVYKHLGKSRSASATASPVSRRDDSLLLQHDGIQSAILHCKKSFNSSREAASFFSSDSSLEKLSNASSTDSSMLSRNSSDSAFEKLG</sequence>
<protein>
    <recommendedName>
        <fullName evidence="4">Membrane-associated kinase regulator 5</fullName>
    </recommendedName>
</protein>
<dbReference type="GO" id="GO:0005886">
    <property type="term" value="C:plasma membrane"/>
    <property type="evidence" value="ECO:0007669"/>
    <property type="project" value="InterPro"/>
</dbReference>
<dbReference type="InterPro" id="IPR039619">
    <property type="entry name" value="MAKR2/5"/>
</dbReference>
<accession>A0AAV5HRP6</accession>
<feature type="region of interest" description="Disordered" evidence="1">
    <location>
        <begin position="208"/>
        <end position="235"/>
    </location>
</feature>
<keyword evidence="3" id="KW-1185">Reference proteome</keyword>
<evidence type="ECO:0008006" key="4">
    <source>
        <dbReference type="Google" id="ProtNLM"/>
    </source>
</evidence>
<proteinExistence type="predicted"/>
<name>A0AAV5HRP6_9ROSI</name>
<organism evidence="2 3">
    <name type="scientific">Rubroshorea leprosula</name>
    <dbReference type="NCBI Taxonomy" id="152421"/>
    <lineage>
        <taxon>Eukaryota</taxon>
        <taxon>Viridiplantae</taxon>
        <taxon>Streptophyta</taxon>
        <taxon>Embryophyta</taxon>
        <taxon>Tracheophyta</taxon>
        <taxon>Spermatophyta</taxon>
        <taxon>Magnoliopsida</taxon>
        <taxon>eudicotyledons</taxon>
        <taxon>Gunneridae</taxon>
        <taxon>Pentapetalae</taxon>
        <taxon>rosids</taxon>
        <taxon>malvids</taxon>
        <taxon>Malvales</taxon>
        <taxon>Dipterocarpaceae</taxon>
        <taxon>Rubroshorea</taxon>
    </lineage>
</organism>
<reference evidence="2 3" key="1">
    <citation type="journal article" date="2021" name="Commun. Biol.">
        <title>The genome of Shorea leprosula (Dipterocarpaceae) highlights the ecological relevance of drought in aseasonal tropical rainforests.</title>
        <authorList>
            <person name="Ng K.K.S."/>
            <person name="Kobayashi M.J."/>
            <person name="Fawcett J.A."/>
            <person name="Hatakeyama M."/>
            <person name="Paape T."/>
            <person name="Ng C.H."/>
            <person name="Ang C.C."/>
            <person name="Tnah L.H."/>
            <person name="Lee C.T."/>
            <person name="Nishiyama T."/>
            <person name="Sese J."/>
            <person name="O'Brien M.J."/>
            <person name="Copetti D."/>
            <person name="Mohd Noor M.I."/>
            <person name="Ong R.C."/>
            <person name="Putra M."/>
            <person name="Sireger I.Z."/>
            <person name="Indrioko S."/>
            <person name="Kosugi Y."/>
            <person name="Izuno A."/>
            <person name="Isagi Y."/>
            <person name="Lee S.L."/>
            <person name="Shimizu K.K."/>
        </authorList>
    </citation>
    <scope>NUCLEOTIDE SEQUENCE [LARGE SCALE GENOMIC DNA]</scope>
    <source>
        <strain evidence="2">214</strain>
    </source>
</reference>
<dbReference type="AlphaFoldDB" id="A0AAV5HRP6"/>
<feature type="region of interest" description="Disordered" evidence="1">
    <location>
        <begin position="293"/>
        <end position="327"/>
    </location>
</feature>
<evidence type="ECO:0000313" key="3">
    <source>
        <dbReference type="Proteomes" id="UP001054252"/>
    </source>
</evidence>
<dbReference type="EMBL" id="BPVZ01000003">
    <property type="protein sequence ID" value="GKU89217.1"/>
    <property type="molecule type" value="Genomic_DNA"/>
</dbReference>
<dbReference type="PANTHER" id="PTHR33929:SF4">
    <property type="entry name" value="MEMBRANE-ASSOCIATED KINASE REGULATOR 5"/>
    <property type="match status" value="1"/>
</dbReference>
<feature type="compositionally biased region" description="Polar residues" evidence="1">
    <location>
        <begin position="293"/>
        <end position="306"/>
    </location>
</feature>